<keyword evidence="1" id="KW-1133">Transmembrane helix</keyword>
<reference evidence="2" key="1">
    <citation type="journal article" date="2014" name="BMC Genomics">
        <title>Characterizing the developmental transcriptome of the oriental fruit fly, Bactrocera dorsalis (Diptera: Tephritidae) through comparative genomic analysis with Drosophila melanogaster utilizing modENCODE datasets.</title>
        <authorList>
            <person name="Geib S.M."/>
            <person name="Calla B."/>
            <person name="Hall B."/>
            <person name="Hou S."/>
            <person name="Manoukis N.C."/>
        </authorList>
    </citation>
    <scope>NUCLEOTIDE SEQUENCE</scope>
    <source>
        <strain evidence="2">Punador</strain>
    </source>
</reference>
<organism evidence="2">
    <name type="scientific">Bactrocera dorsalis</name>
    <name type="common">Oriental fruit fly</name>
    <name type="synonym">Dacus dorsalis</name>
    <dbReference type="NCBI Taxonomy" id="27457"/>
    <lineage>
        <taxon>Eukaryota</taxon>
        <taxon>Metazoa</taxon>
        <taxon>Ecdysozoa</taxon>
        <taxon>Arthropoda</taxon>
        <taxon>Hexapoda</taxon>
        <taxon>Insecta</taxon>
        <taxon>Pterygota</taxon>
        <taxon>Neoptera</taxon>
        <taxon>Endopterygota</taxon>
        <taxon>Diptera</taxon>
        <taxon>Brachycera</taxon>
        <taxon>Muscomorpha</taxon>
        <taxon>Tephritoidea</taxon>
        <taxon>Tephritidae</taxon>
        <taxon>Bactrocera</taxon>
        <taxon>Bactrocera</taxon>
    </lineage>
</organism>
<feature type="transmembrane region" description="Helical" evidence="1">
    <location>
        <begin position="87"/>
        <end position="114"/>
    </location>
</feature>
<protein>
    <submittedName>
        <fullName evidence="2">Uncharacterized protein</fullName>
    </submittedName>
</protein>
<name>A0A034WNT2_BACDO</name>
<keyword evidence="1" id="KW-0812">Transmembrane</keyword>
<evidence type="ECO:0000256" key="1">
    <source>
        <dbReference type="SAM" id="Phobius"/>
    </source>
</evidence>
<accession>A0A034WNT2</accession>
<evidence type="ECO:0000313" key="2">
    <source>
        <dbReference type="EMBL" id="JAC55433.1"/>
    </source>
</evidence>
<proteinExistence type="predicted"/>
<keyword evidence="1" id="KW-0472">Membrane</keyword>
<sequence length="125" mass="13869">MNKNNAYYAAGLVIHFCYCNAKISYVLFTQFQLFSPHTSRVAKHCNIAACNKLMHTTLTDVASNNVATLQTMLAANKQIHCSLPFTFAMVFIVVNCCCCCLVCGFCTLCCRSGVAPTYSDNEKWL</sequence>
<dbReference type="EMBL" id="GAKP01003519">
    <property type="protein sequence ID" value="JAC55433.1"/>
    <property type="molecule type" value="Transcribed_RNA"/>
</dbReference>
<dbReference type="AlphaFoldDB" id="A0A034WNT2"/>
<feature type="transmembrane region" description="Helical" evidence="1">
    <location>
        <begin position="6"/>
        <end position="28"/>
    </location>
</feature>